<comment type="cofactor">
    <cofactor evidence="8">
        <name>Mn(2+)</name>
        <dbReference type="ChEBI" id="CHEBI:29035"/>
    </cofactor>
    <text evidence="8">Binds 2 manganese ions per subunit.</text>
</comment>
<keyword evidence="9" id="KW-0732">Signal</keyword>
<dbReference type="GO" id="GO:0006508">
    <property type="term" value="P:proteolysis"/>
    <property type="evidence" value="ECO:0007669"/>
    <property type="project" value="UniProtKB-KW"/>
</dbReference>
<feature type="active site" evidence="8">
    <location>
        <position position="284"/>
    </location>
</feature>
<dbReference type="Pfam" id="PF02789">
    <property type="entry name" value="Peptidase_M17_N"/>
    <property type="match status" value="1"/>
</dbReference>
<dbReference type="CDD" id="cd00433">
    <property type="entry name" value="Peptidase_M17"/>
    <property type="match status" value="1"/>
</dbReference>
<dbReference type="GO" id="GO:0030145">
    <property type="term" value="F:manganese ion binding"/>
    <property type="evidence" value="ECO:0007669"/>
    <property type="project" value="UniProtKB-UniRule"/>
</dbReference>
<dbReference type="InterPro" id="IPR008283">
    <property type="entry name" value="Peptidase_M17_N"/>
</dbReference>
<dbReference type="Gene3D" id="3.40.220.10">
    <property type="entry name" value="Leucine Aminopeptidase, subunit E, domain 1"/>
    <property type="match status" value="1"/>
</dbReference>
<keyword evidence="12" id="KW-1185">Reference proteome</keyword>
<feature type="binding site" evidence="8">
    <location>
        <position position="357"/>
    </location>
    <ligand>
        <name>Mn(2+)</name>
        <dbReference type="ChEBI" id="CHEBI:29035"/>
        <label>2</label>
    </ligand>
</feature>
<evidence type="ECO:0000256" key="2">
    <source>
        <dbReference type="ARBA" id="ARBA00000967"/>
    </source>
</evidence>
<proteinExistence type="inferred from homology"/>
<evidence type="ECO:0000256" key="9">
    <source>
        <dbReference type="SAM" id="SignalP"/>
    </source>
</evidence>
<dbReference type="PROSITE" id="PS00631">
    <property type="entry name" value="CYTOSOL_AP"/>
    <property type="match status" value="1"/>
</dbReference>
<keyword evidence="4 8" id="KW-0031">Aminopeptidase</keyword>
<feature type="binding site" evidence="8">
    <location>
        <position position="296"/>
    </location>
    <ligand>
        <name>Mn(2+)</name>
        <dbReference type="ChEBI" id="CHEBI:29035"/>
        <label>2</label>
    </ligand>
</feature>
<dbReference type="InterPro" id="IPR023042">
    <property type="entry name" value="Peptidase_M17_leu_NH2_pept"/>
</dbReference>
<dbReference type="HAMAP" id="MF_00181">
    <property type="entry name" value="Cytosol_peptidase_M17"/>
    <property type="match status" value="1"/>
</dbReference>
<dbReference type="Pfam" id="PF00883">
    <property type="entry name" value="Peptidase_M17"/>
    <property type="match status" value="1"/>
</dbReference>
<dbReference type="Proteomes" id="UP001297581">
    <property type="component" value="Unassembled WGS sequence"/>
</dbReference>
<keyword evidence="7 8" id="KW-0464">Manganese</keyword>
<evidence type="ECO:0000256" key="6">
    <source>
        <dbReference type="ARBA" id="ARBA00022801"/>
    </source>
</evidence>
<dbReference type="SUPFAM" id="SSF53187">
    <property type="entry name" value="Zn-dependent exopeptidases"/>
    <property type="match status" value="1"/>
</dbReference>
<evidence type="ECO:0000256" key="5">
    <source>
        <dbReference type="ARBA" id="ARBA00022670"/>
    </source>
</evidence>
<dbReference type="NCBIfam" id="NF002077">
    <property type="entry name" value="PRK00913.2-4"/>
    <property type="match status" value="1"/>
</dbReference>
<protein>
    <recommendedName>
        <fullName evidence="8">Probable cytosol aminopeptidase</fullName>
        <ecNumber evidence="8">3.4.11.1</ecNumber>
    </recommendedName>
    <alternativeName>
        <fullName evidence="8">Leucine aminopeptidase</fullName>
        <shortName evidence="8">LAP</shortName>
        <ecNumber evidence="8">3.4.11.10</ecNumber>
    </alternativeName>
    <alternativeName>
        <fullName evidence="8">Leucyl aminopeptidase</fullName>
    </alternativeName>
</protein>
<sequence length="508" mass="53019">MLKTSKSTLAVLFASLLSMPALADKVSFSNELNTQGETLVLFKVQNTDFPGARVLSDGSLTHLERAMQVNQFDGEEGKVLEVLAPAGSQLNRILVMGLGDGKLTDGELNNLGGKLADKLAAHKDTRITLIAEGTPNAANLAAEVAHGAKLKGYEFGRYVSKEASERELRFALTDAKAAGDEFARLSAVEAGVALARDLVNTPAGDMTPEDFAIEAKKLKSLGVKVTVIEPKGIQKLGMGALMGVGKGSLRGPRLVVAHWEGAEGAPVAMVGKGITFDSGGYNIKASGGSISHMKSDMAGAAAILGTVKAMAMQKAKVNLVAVLPLAENMVSGDALRPGDVVRTAQGLSVEVMNTDAEGRLILADGMWYARTQYQPKLMIDVATLTGSKVRALGREYAGLFSDDESLIAGLTASGAAVGEKLWRLPLDKAYGDELKSSIADLKNTGAEGSAGASSAAMFLQRFAGEQPWAHIDIAGNALSSAEKPLSPAGATGFGVRLLSHWLTEQAGN</sequence>
<gene>
    <name evidence="8" type="primary">pepA</name>
    <name evidence="11" type="ORF">MJ923_01585</name>
</gene>
<feature type="active site" evidence="8">
    <location>
        <position position="359"/>
    </location>
</feature>
<comment type="subcellular location">
    <subcellularLocation>
        <location evidence="8">Cytoplasm</location>
    </subcellularLocation>
</comment>
<reference evidence="11 12" key="1">
    <citation type="submission" date="2022-02" db="EMBL/GenBank/DDBJ databases">
        <title>The genome sequence of Shewanella sp. 3B26.</title>
        <authorList>
            <person name="Du J."/>
        </authorList>
    </citation>
    <scope>NUCLEOTIDE SEQUENCE [LARGE SCALE GENOMIC DNA]</scope>
    <source>
        <strain evidence="11 12">3B26</strain>
    </source>
</reference>
<comment type="catalytic activity">
    <reaction evidence="2 8">
        <text>Release of an N-terminal amino acid, preferentially leucine, but not glutamic or aspartic acids.</text>
        <dbReference type="EC" id="3.4.11.10"/>
    </reaction>
</comment>
<evidence type="ECO:0000256" key="7">
    <source>
        <dbReference type="ARBA" id="ARBA00023211"/>
    </source>
</evidence>
<dbReference type="InterPro" id="IPR000819">
    <property type="entry name" value="Peptidase_M17_C"/>
</dbReference>
<dbReference type="SUPFAM" id="SSF52949">
    <property type="entry name" value="Macro domain-like"/>
    <property type="match status" value="1"/>
</dbReference>
<organism evidence="11 12">
    <name type="scientific">Shewanella zhuhaiensis</name>
    <dbReference type="NCBI Taxonomy" id="2919576"/>
    <lineage>
        <taxon>Bacteria</taxon>
        <taxon>Pseudomonadati</taxon>
        <taxon>Pseudomonadota</taxon>
        <taxon>Gammaproteobacteria</taxon>
        <taxon>Alteromonadales</taxon>
        <taxon>Shewanellaceae</taxon>
        <taxon>Shewanella</taxon>
    </lineage>
</organism>
<dbReference type="PANTHER" id="PTHR11963:SF23">
    <property type="entry name" value="CYTOSOL AMINOPEPTIDASE"/>
    <property type="match status" value="1"/>
</dbReference>
<feature type="binding site" evidence="8">
    <location>
        <position position="277"/>
    </location>
    <ligand>
        <name>Mn(2+)</name>
        <dbReference type="ChEBI" id="CHEBI:29035"/>
        <label>2</label>
    </ligand>
</feature>
<dbReference type="InterPro" id="IPR043472">
    <property type="entry name" value="Macro_dom-like"/>
</dbReference>
<comment type="function">
    <text evidence="8">Presumably involved in the processing and regular turnover of intracellular proteins. Catalyzes the removal of unsubstituted N-terminal amino acids from various peptides.</text>
</comment>
<dbReference type="InterPro" id="IPR011356">
    <property type="entry name" value="Leucine_aapep/pepB"/>
</dbReference>
<keyword evidence="8" id="KW-0963">Cytoplasm</keyword>
<feature type="domain" description="Cytosol aminopeptidase" evidence="10">
    <location>
        <begin position="353"/>
        <end position="360"/>
    </location>
</feature>
<feature type="binding site" evidence="8">
    <location>
        <position position="357"/>
    </location>
    <ligand>
        <name>Mn(2+)</name>
        <dbReference type="ChEBI" id="CHEBI:29035"/>
        <label>1</label>
    </ligand>
</feature>
<evidence type="ECO:0000256" key="4">
    <source>
        <dbReference type="ARBA" id="ARBA00022438"/>
    </source>
</evidence>
<evidence type="ECO:0000313" key="11">
    <source>
        <dbReference type="EMBL" id="MCH4292994.1"/>
    </source>
</evidence>
<dbReference type="AlphaFoldDB" id="A0AAJ1BFN5"/>
<comment type="caution">
    <text evidence="11">The sequence shown here is derived from an EMBL/GenBank/DDBJ whole genome shotgun (WGS) entry which is preliminary data.</text>
</comment>
<dbReference type="GO" id="GO:0070006">
    <property type="term" value="F:metalloaminopeptidase activity"/>
    <property type="evidence" value="ECO:0007669"/>
    <property type="project" value="InterPro"/>
</dbReference>
<dbReference type="GO" id="GO:0005737">
    <property type="term" value="C:cytoplasm"/>
    <property type="evidence" value="ECO:0007669"/>
    <property type="project" value="UniProtKB-SubCell"/>
</dbReference>
<feature type="signal peptide" evidence="9">
    <location>
        <begin position="1"/>
        <end position="23"/>
    </location>
</feature>
<feature type="chain" id="PRO_5042588430" description="Probable cytosol aminopeptidase" evidence="9">
    <location>
        <begin position="24"/>
        <end position="508"/>
    </location>
</feature>
<feature type="binding site" evidence="8">
    <location>
        <position position="272"/>
    </location>
    <ligand>
        <name>Mn(2+)</name>
        <dbReference type="ChEBI" id="CHEBI:29035"/>
        <label>2</label>
    </ligand>
</feature>
<comment type="catalytic activity">
    <reaction evidence="1 8">
        <text>Release of an N-terminal amino acid, Xaa-|-Yaa-, in which Xaa is preferably Leu, but may be other amino acids including Pro although not Arg or Lys, and Yaa may be Pro. Amino acid amides and methyl esters are also readily hydrolyzed, but rates on arylamides are exceedingly low.</text>
        <dbReference type="EC" id="3.4.11.1"/>
    </reaction>
</comment>
<evidence type="ECO:0000256" key="1">
    <source>
        <dbReference type="ARBA" id="ARBA00000135"/>
    </source>
</evidence>
<keyword evidence="6 8" id="KW-0378">Hydrolase</keyword>
<dbReference type="EMBL" id="JAKUDL010000001">
    <property type="protein sequence ID" value="MCH4292994.1"/>
    <property type="molecule type" value="Genomic_DNA"/>
</dbReference>
<evidence type="ECO:0000259" key="10">
    <source>
        <dbReference type="PROSITE" id="PS00631"/>
    </source>
</evidence>
<name>A0AAJ1BFN5_9GAMM</name>
<keyword evidence="8" id="KW-0479">Metal-binding</keyword>
<accession>A0AAJ1BFN5</accession>
<dbReference type="EC" id="3.4.11.10" evidence="8"/>
<evidence type="ECO:0000313" key="12">
    <source>
        <dbReference type="Proteomes" id="UP001297581"/>
    </source>
</evidence>
<evidence type="ECO:0000256" key="8">
    <source>
        <dbReference type="HAMAP-Rule" id="MF_00181"/>
    </source>
</evidence>
<dbReference type="EC" id="3.4.11.1" evidence="8"/>
<feature type="binding site" evidence="8">
    <location>
        <position position="277"/>
    </location>
    <ligand>
        <name>Mn(2+)</name>
        <dbReference type="ChEBI" id="CHEBI:29035"/>
        <label>1</label>
    </ligand>
</feature>
<dbReference type="Gene3D" id="3.40.630.10">
    <property type="entry name" value="Zn peptidases"/>
    <property type="match status" value="1"/>
</dbReference>
<dbReference type="PANTHER" id="PTHR11963">
    <property type="entry name" value="LEUCINE AMINOPEPTIDASE-RELATED"/>
    <property type="match status" value="1"/>
</dbReference>
<dbReference type="RefSeq" id="WP_240589619.1">
    <property type="nucleotide sequence ID" value="NZ_JAKUDL010000001.1"/>
</dbReference>
<keyword evidence="5 8" id="KW-0645">Protease</keyword>
<feature type="binding site" evidence="8">
    <location>
        <position position="355"/>
    </location>
    <ligand>
        <name>Mn(2+)</name>
        <dbReference type="ChEBI" id="CHEBI:29035"/>
        <label>1</label>
    </ligand>
</feature>
<dbReference type="PRINTS" id="PR00481">
    <property type="entry name" value="LAMNOPPTDASE"/>
</dbReference>
<comment type="similarity">
    <text evidence="3 8">Belongs to the peptidase M17 family.</text>
</comment>
<evidence type="ECO:0000256" key="3">
    <source>
        <dbReference type="ARBA" id="ARBA00009528"/>
    </source>
</evidence>